<evidence type="ECO:0000313" key="7">
    <source>
        <dbReference type="EMBL" id="QPS32546.1"/>
    </source>
</evidence>
<evidence type="ECO:0000256" key="4">
    <source>
        <dbReference type="RuleBase" id="RU000481"/>
    </source>
</evidence>
<dbReference type="Pfam" id="PF00155">
    <property type="entry name" value="Aminotran_1_2"/>
    <property type="match status" value="1"/>
</dbReference>
<dbReference type="Gene3D" id="3.90.1150.10">
    <property type="entry name" value="Aspartate Aminotransferase, domain 1"/>
    <property type="match status" value="1"/>
</dbReference>
<reference evidence="8" key="1">
    <citation type="submission" date="2016-01" db="EMBL/GenBank/DDBJ databases">
        <title>Draft genome of Chromobacterium sp. F49.</title>
        <authorList>
            <person name="Hong K.W."/>
        </authorList>
    </citation>
    <scope>NUCLEOTIDE SEQUENCE [LARGE SCALE GENOMIC DNA]</scope>
    <source>
        <strain evidence="8">M40</strain>
    </source>
</reference>
<proteinExistence type="inferred from homology"/>
<evidence type="ECO:0000256" key="1">
    <source>
        <dbReference type="ARBA" id="ARBA00001933"/>
    </source>
</evidence>
<dbReference type="GO" id="GO:0008483">
    <property type="term" value="F:transaminase activity"/>
    <property type="evidence" value="ECO:0007669"/>
    <property type="project" value="UniProtKB-KW"/>
</dbReference>
<keyword evidence="3 4" id="KW-0808">Transferase</keyword>
<evidence type="ECO:0000313" key="9">
    <source>
        <dbReference type="Proteomes" id="UP000594979"/>
    </source>
</evidence>
<protein>
    <recommendedName>
        <fullName evidence="4">Aminotransferase</fullName>
        <ecNumber evidence="4">2.6.1.-</ecNumber>
    </recommendedName>
</protein>
<dbReference type="PROSITE" id="PS00105">
    <property type="entry name" value="AA_TRANSFER_CLASS_1"/>
    <property type="match status" value="1"/>
</dbReference>
<evidence type="ECO:0000259" key="5">
    <source>
        <dbReference type="Pfam" id="PF00155"/>
    </source>
</evidence>
<dbReference type="InterPro" id="IPR015424">
    <property type="entry name" value="PyrdxlP-dep_Trfase"/>
</dbReference>
<evidence type="ECO:0000313" key="6">
    <source>
        <dbReference type="EMBL" id="KZE09910.1"/>
    </source>
</evidence>
<dbReference type="InterPro" id="IPR004838">
    <property type="entry name" value="NHTrfase_class1_PyrdxlP-BS"/>
</dbReference>
<accession>A0A165CZT4</accession>
<comment type="cofactor">
    <cofactor evidence="1 4">
        <name>pyridoxal 5'-phosphate</name>
        <dbReference type="ChEBI" id="CHEBI:597326"/>
    </cofactor>
</comment>
<reference evidence="7 9" key="3">
    <citation type="submission" date="2020-12" db="EMBL/GenBank/DDBJ databases">
        <title>FDA dAtabase for Regulatory Grade micrObial Sequences (FDA-ARGOS): Supporting development and validation of Infectious Disease Dx tests.</title>
        <authorList>
            <person name="Sproer C."/>
            <person name="Gronow S."/>
            <person name="Severitt S."/>
            <person name="Schroder I."/>
            <person name="Tallon L."/>
            <person name="Sadzewicz L."/>
            <person name="Zhao X."/>
            <person name="Boylan J."/>
            <person name="Ott S."/>
            <person name="Bowen H."/>
            <person name="Vavikolanu K."/>
            <person name="Mehta A."/>
            <person name="Aluvathingal J."/>
            <person name="Nadendla S."/>
            <person name="Lowell S."/>
            <person name="Myers T."/>
            <person name="Yan Y."/>
            <person name="Sichtig H."/>
        </authorList>
    </citation>
    <scope>NUCLEOTIDE SEQUENCE [LARGE SCALE GENOMIC DNA]</scope>
    <source>
        <strain evidence="7 9">FDAARGOS_902</strain>
    </source>
</reference>
<name>A0A165CZT4_9MICO</name>
<dbReference type="PANTHER" id="PTHR42832:SF3">
    <property type="entry name" value="L-GLUTAMINE--4-(METHYLSULFANYL)-2-OXOBUTANOATE AMINOTRANSFERASE"/>
    <property type="match status" value="1"/>
</dbReference>
<dbReference type="Proteomes" id="UP000594979">
    <property type="component" value="Chromosome"/>
</dbReference>
<dbReference type="InterPro" id="IPR019880">
    <property type="entry name" value="OxyQ"/>
</dbReference>
<dbReference type="EMBL" id="CP065682">
    <property type="protein sequence ID" value="QPS32546.1"/>
    <property type="molecule type" value="Genomic_DNA"/>
</dbReference>
<dbReference type="PANTHER" id="PTHR42832">
    <property type="entry name" value="AMINO ACID AMINOTRANSFERASE"/>
    <property type="match status" value="1"/>
</dbReference>
<reference evidence="6" key="2">
    <citation type="submission" date="2016-01" db="EMBL/GenBank/DDBJ databases">
        <authorList>
            <person name="Hong K.W."/>
        </authorList>
    </citation>
    <scope>NUCLEOTIDE SEQUENCE</scope>
    <source>
        <strain evidence="6">M40</strain>
    </source>
</reference>
<dbReference type="EC" id="2.6.1.-" evidence="4"/>
<dbReference type="Gene3D" id="3.40.640.10">
    <property type="entry name" value="Type I PLP-dependent aspartate aminotransferase-like (Major domain)"/>
    <property type="match status" value="1"/>
</dbReference>
<gene>
    <name evidence="6" type="ORF">AVW13_03085</name>
    <name evidence="7" type="ORF">I6G59_11020</name>
</gene>
<dbReference type="KEGG" id="bcau:I6G59_11020"/>
<dbReference type="Proteomes" id="UP000076612">
    <property type="component" value="Unassembled WGS sequence"/>
</dbReference>
<dbReference type="InterPro" id="IPR015421">
    <property type="entry name" value="PyrdxlP-dep_Trfase_major"/>
</dbReference>
<dbReference type="STRING" id="33889.AVW13_03085"/>
<dbReference type="InterPro" id="IPR050881">
    <property type="entry name" value="LL-DAP_aminotransferase"/>
</dbReference>
<dbReference type="AlphaFoldDB" id="A0A165CZT4"/>
<dbReference type="CDD" id="cd00609">
    <property type="entry name" value="AAT_like"/>
    <property type="match status" value="1"/>
</dbReference>
<dbReference type="NCBIfam" id="TIGR03539">
    <property type="entry name" value="DapC_actino"/>
    <property type="match status" value="1"/>
</dbReference>
<evidence type="ECO:0000313" key="8">
    <source>
        <dbReference type="Proteomes" id="UP000076612"/>
    </source>
</evidence>
<evidence type="ECO:0000256" key="2">
    <source>
        <dbReference type="ARBA" id="ARBA00022576"/>
    </source>
</evidence>
<dbReference type="EMBL" id="LQQR01000078">
    <property type="protein sequence ID" value="KZE09910.1"/>
    <property type="molecule type" value="Genomic_DNA"/>
</dbReference>
<organism evidence="7 9">
    <name type="scientific">Brevibacterium casei</name>
    <dbReference type="NCBI Taxonomy" id="33889"/>
    <lineage>
        <taxon>Bacteria</taxon>
        <taxon>Bacillati</taxon>
        <taxon>Actinomycetota</taxon>
        <taxon>Actinomycetes</taxon>
        <taxon>Micrococcales</taxon>
        <taxon>Brevibacteriaceae</taxon>
        <taxon>Brevibacterium</taxon>
    </lineage>
</organism>
<comment type="similarity">
    <text evidence="4">Belongs to the class-I pyridoxal-phosphate-dependent aminotransferase family.</text>
</comment>
<dbReference type="GeneID" id="99772545"/>
<dbReference type="RefSeq" id="WP_009375177.1">
    <property type="nucleotide sequence ID" value="NZ_CP065629.1"/>
</dbReference>
<sequence>MAPRLGLDLPDYPWDKLTEYRARAAEHPGGVCDLSIGTPVDPTPAVIEDALAAASDAHGYPTTAGTDELRAAIAGWYATWHGVSVDPAAEVLPTIGSKEFVAWLPTLLGLRQAGLSVACPHAAYPTYEMGARIAGVDCVRLDASEIVAGAPLTGIGLLWLNTPGNPTGAVQDAETLAEVVRRAREAGVVVASDECYGLLNWTSDEPAPSILSVTDGDHSGVLSVYSMSKQSNLAGYRAAFVAGDAALIDDLTRTRKHAGMIVPAPIQAAMIAGLTDTAHVLEQKERYRARRDRLRPALESYGFRIDHSEAGLYLWATAGVDCWESIGALADLGIIAGPGAFYGDAAAQHVRIALTATDERIAAAADRLLA</sequence>
<feature type="domain" description="Aminotransferase class I/classII large" evidence="5">
    <location>
        <begin position="32"/>
        <end position="368"/>
    </location>
</feature>
<evidence type="ECO:0000256" key="3">
    <source>
        <dbReference type="ARBA" id="ARBA00022679"/>
    </source>
</evidence>
<dbReference type="InterPro" id="IPR004839">
    <property type="entry name" value="Aminotransferase_I/II_large"/>
</dbReference>
<dbReference type="SUPFAM" id="SSF53383">
    <property type="entry name" value="PLP-dependent transferases"/>
    <property type="match status" value="1"/>
</dbReference>
<dbReference type="InterPro" id="IPR015422">
    <property type="entry name" value="PyrdxlP-dep_Trfase_small"/>
</dbReference>
<keyword evidence="2 4" id="KW-0032">Aminotransferase</keyword>
<dbReference type="GO" id="GO:0030170">
    <property type="term" value="F:pyridoxal phosphate binding"/>
    <property type="evidence" value="ECO:0007669"/>
    <property type="project" value="InterPro"/>
</dbReference>